<reference evidence="1 2" key="1">
    <citation type="submission" date="2011-09" db="EMBL/GenBank/DDBJ databases">
        <title>The Genome Sequence of Bacillus smithii 7_3_47FAA.</title>
        <authorList>
            <consortium name="The Broad Institute Genome Sequencing Platform"/>
            <person name="Earl A."/>
            <person name="Ward D."/>
            <person name="Feldgarden M."/>
            <person name="Gevers D."/>
            <person name="Daigneault M."/>
            <person name="Strauss J."/>
            <person name="Allen-Vercoe E."/>
            <person name="Young S.K."/>
            <person name="Zeng Q."/>
            <person name="Gargeya S."/>
            <person name="Fitzgerald M."/>
            <person name="Haas B."/>
            <person name="Abouelleil A."/>
            <person name="Alvarado L."/>
            <person name="Arachchi H.M."/>
            <person name="Berlin A."/>
            <person name="Brown A."/>
            <person name="Chapman S.B."/>
            <person name="Chen Z."/>
            <person name="Dunbar C."/>
            <person name="Freedman E."/>
            <person name="Gearin G."/>
            <person name="Goldberg J."/>
            <person name="Griggs A."/>
            <person name="Gujja S."/>
            <person name="Heiman D."/>
            <person name="Howarth C."/>
            <person name="Larson L."/>
            <person name="Lui A."/>
            <person name="MacDonald P.J.P."/>
            <person name="Montmayeur A."/>
            <person name="Murphy C."/>
            <person name="Neiman D."/>
            <person name="Pearson M."/>
            <person name="Priest M."/>
            <person name="Roberts A."/>
            <person name="Saif S."/>
            <person name="Shea T."/>
            <person name="Shenoy N."/>
            <person name="Sisk P."/>
            <person name="Stolte C."/>
            <person name="Sykes S."/>
            <person name="Wortman J."/>
            <person name="Nusbaum C."/>
            <person name="Birren B."/>
        </authorList>
    </citation>
    <scope>NUCLEOTIDE SEQUENCE [LARGE SCALE GENOMIC DNA]</scope>
    <source>
        <strain evidence="1 2">7_3_47FAA</strain>
    </source>
</reference>
<protein>
    <submittedName>
        <fullName evidence="1">Uncharacterized protein</fullName>
    </submittedName>
</protein>
<evidence type="ECO:0000313" key="2">
    <source>
        <dbReference type="Proteomes" id="UP000011747"/>
    </source>
</evidence>
<name>G9QN55_9BACI</name>
<proteinExistence type="predicted"/>
<dbReference type="HOGENOM" id="CLU_3132503_0_0_9"/>
<comment type="caution">
    <text evidence="1">The sequence shown here is derived from an EMBL/GenBank/DDBJ whole genome shotgun (WGS) entry which is preliminary data.</text>
</comment>
<dbReference type="PATRIC" id="fig|665952.3.peg.2554"/>
<dbReference type="RefSeq" id="WP_003354740.1">
    <property type="nucleotide sequence ID" value="NZ_JH414758.1"/>
</dbReference>
<dbReference type="Proteomes" id="UP000011747">
    <property type="component" value="Unassembled WGS sequence"/>
</dbReference>
<gene>
    <name evidence="1" type="ORF">HMPREF1015_02827</name>
</gene>
<keyword evidence="2" id="KW-1185">Reference proteome</keyword>
<evidence type="ECO:0000313" key="1">
    <source>
        <dbReference type="EMBL" id="EHL76473.1"/>
    </source>
</evidence>
<dbReference type="EMBL" id="ACWF01000127">
    <property type="protein sequence ID" value="EHL76473.1"/>
    <property type="molecule type" value="Genomic_DNA"/>
</dbReference>
<accession>G9QN55</accession>
<sequence>MAFYFGLSAFHLENHKAKAAIIADGGESVNITEATIRENGHSSEVLWIV</sequence>
<dbReference type="AlphaFoldDB" id="G9QN55"/>
<organism evidence="1 2">
    <name type="scientific">Bacillus smithii 7_3_47FAA</name>
    <dbReference type="NCBI Taxonomy" id="665952"/>
    <lineage>
        <taxon>Bacteria</taxon>
        <taxon>Bacillati</taxon>
        <taxon>Bacillota</taxon>
        <taxon>Bacilli</taxon>
        <taxon>Bacillales</taxon>
        <taxon>Bacillaceae</taxon>
        <taxon>Bacillus</taxon>
    </lineage>
</organism>